<evidence type="ECO:0000256" key="4">
    <source>
        <dbReference type="SAM" id="MobiDB-lite"/>
    </source>
</evidence>
<feature type="domain" description="Helicase C-terminal" evidence="6">
    <location>
        <begin position="869"/>
        <end position="1034"/>
    </location>
</feature>
<dbReference type="InterPro" id="IPR000330">
    <property type="entry name" value="SNF2_N"/>
</dbReference>
<dbReference type="EMBL" id="RSCD01000002">
    <property type="protein sequence ID" value="RSH94553.1"/>
    <property type="molecule type" value="Genomic_DNA"/>
</dbReference>
<keyword evidence="3" id="KW-0067">ATP-binding</keyword>
<evidence type="ECO:0000256" key="3">
    <source>
        <dbReference type="ARBA" id="ARBA00022840"/>
    </source>
</evidence>
<feature type="region of interest" description="Disordered" evidence="4">
    <location>
        <begin position="1049"/>
        <end position="1094"/>
    </location>
</feature>
<feature type="compositionally biased region" description="Basic and acidic residues" evidence="4">
    <location>
        <begin position="1"/>
        <end position="13"/>
    </location>
</feature>
<dbReference type="Proteomes" id="UP000279259">
    <property type="component" value="Unassembled WGS sequence"/>
</dbReference>
<keyword evidence="2" id="KW-0378">Hydrolase</keyword>
<dbReference type="InterPro" id="IPR001650">
    <property type="entry name" value="Helicase_C-like"/>
</dbReference>
<evidence type="ECO:0000313" key="7">
    <source>
        <dbReference type="EMBL" id="RSH94553.1"/>
    </source>
</evidence>
<dbReference type="OrthoDB" id="5857104at2759"/>
<proteinExistence type="predicted"/>
<feature type="compositionally biased region" description="Basic residues" evidence="4">
    <location>
        <begin position="268"/>
        <end position="277"/>
    </location>
</feature>
<reference evidence="7 8" key="1">
    <citation type="submission" date="2018-11" db="EMBL/GenBank/DDBJ databases">
        <title>Genome sequence of Saitozyma podzolica DSM 27192.</title>
        <authorList>
            <person name="Aliyu H."/>
            <person name="Gorte O."/>
            <person name="Ochsenreither K."/>
        </authorList>
    </citation>
    <scope>NUCLEOTIDE SEQUENCE [LARGE SCALE GENOMIC DNA]</scope>
    <source>
        <strain evidence="7 8">DSM 27192</strain>
    </source>
</reference>
<dbReference type="CDD" id="cd18793">
    <property type="entry name" value="SF2_C_SNF"/>
    <property type="match status" value="1"/>
</dbReference>
<dbReference type="Pfam" id="PF00176">
    <property type="entry name" value="SNF2-rel_dom"/>
    <property type="match status" value="1"/>
</dbReference>
<dbReference type="Pfam" id="PF00271">
    <property type="entry name" value="Helicase_C"/>
    <property type="match status" value="1"/>
</dbReference>
<dbReference type="AlphaFoldDB" id="A0A427YTS9"/>
<dbReference type="InterPro" id="IPR049730">
    <property type="entry name" value="SNF2/RAD54-like_C"/>
</dbReference>
<evidence type="ECO:0000256" key="1">
    <source>
        <dbReference type="ARBA" id="ARBA00022741"/>
    </source>
</evidence>
<dbReference type="GO" id="GO:0005524">
    <property type="term" value="F:ATP binding"/>
    <property type="evidence" value="ECO:0007669"/>
    <property type="project" value="InterPro"/>
</dbReference>
<feature type="region of interest" description="Disordered" evidence="4">
    <location>
        <begin position="745"/>
        <end position="778"/>
    </location>
</feature>
<feature type="region of interest" description="Disordered" evidence="4">
    <location>
        <begin position="200"/>
        <end position="316"/>
    </location>
</feature>
<dbReference type="PANTHER" id="PTHR10799">
    <property type="entry name" value="SNF2/RAD54 HELICASE FAMILY"/>
    <property type="match status" value="1"/>
</dbReference>
<dbReference type="PROSITE" id="PS51192">
    <property type="entry name" value="HELICASE_ATP_BIND_1"/>
    <property type="match status" value="1"/>
</dbReference>
<feature type="compositionally biased region" description="Low complexity" evidence="4">
    <location>
        <begin position="29"/>
        <end position="52"/>
    </location>
</feature>
<accession>A0A427YTS9</accession>
<feature type="domain" description="Helicase ATP-binding" evidence="5">
    <location>
        <begin position="484"/>
        <end position="654"/>
    </location>
</feature>
<feature type="compositionally biased region" description="Low complexity" evidence="4">
    <location>
        <begin position="88"/>
        <end position="98"/>
    </location>
</feature>
<feature type="compositionally biased region" description="Acidic residues" evidence="4">
    <location>
        <begin position="281"/>
        <end position="295"/>
    </location>
</feature>
<dbReference type="SMART" id="SM00490">
    <property type="entry name" value="HELICc"/>
    <property type="match status" value="1"/>
</dbReference>
<feature type="region of interest" description="Disordered" evidence="4">
    <location>
        <begin position="1"/>
        <end position="166"/>
    </location>
</feature>
<evidence type="ECO:0000256" key="2">
    <source>
        <dbReference type="ARBA" id="ARBA00022801"/>
    </source>
</evidence>
<keyword evidence="8" id="KW-1185">Reference proteome</keyword>
<gene>
    <name evidence="7" type="ORF">EHS25_004357</name>
</gene>
<dbReference type="InterPro" id="IPR038718">
    <property type="entry name" value="SNF2-like_sf"/>
</dbReference>
<dbReference type="FunFam" id="3.40.50.10810:FF:000102">
    <property type="entry name" value="Chromosome organization and biogenesis-related protein, putative"/>
    <property type="match status" value="1"/>
</dbReference>
<dbReference type="Gene3D" id="3.40.50.300">
    <property type="entry name" value="P-loop containing nucleotide triphosphate hydrolases"/>
    <property type="match status" value="1"/>
</dbReference>
<dbReference type="STRING" id="1890683.A0A427YTS9"/>
<dbReference type="PROSITE" id="PS51194">
    <property type="entry name" value="HELICASE_CTER"/>
    <property type="match status" value="1"/>
</dbReference>
<evidence type="ECO:0000313" key="8">
    <source>
        <dbReference type="Proteomes" id="UP000279259"/>
    </source>
</evidence>
<evidence type="ECO:0000259" key="5">
    <source>
        <dbReference type="PROSITE" id="PS51192"/>
    </source>
</evidence>
<dbReference type="SMART" id="SM00487">
    <property type="entry name" value="DEXDc"/>
    <property type="match status" value="1"/>
</dbReference>
<evidence type="ECO:0000259" key="6">
    <source>
        <dbReference type="PROSITE" id="PS51194"/>
    </source>
</evidence>
<dbReference type="Gene3D" id="3.40.50.10810">
    <property type="entry name" value="Tandem AAA-ATPase domain"/>
    <property type="match status" value="1"/>
</dbReference>
<dbReference type="SUPFAM" id="SSF52540">
    <property type="entry name" value="P-loop containing nucleoside triphosphate hydrolases"/>
    <property type="match status" value="2"/>
</dbReference>
<sequence>MSSAEAEKRRRESLAALRNKKLSQVSKQSPLSFPSSASPSPESPVLVPASSSPAPPFSSKYFSNGAPSRPDVVSGAIPSSNLGRRPEAAGAALGSPAAVLTAINRRHDDDSRAPTGRPDLSPTSPAPLSRLKARYTDDTPIKSPASPSISTPGSLKRTPSLIAAAREQHNSEEDLLVKRLAMQFGRVSRLDIANAVREHRGDPDAAINKVKYMHDNKPERSPSIAAYTSPPKLNRPAPVPATSSSYASFSSPPVKVAAKPRMNEKSAIYKHRGKGKRRDPDESESADNMSDEDSDNSWSGDDGHRRKRKKGAEDEVDAEGEALKAFNEAEAEVLTGTIACSLEQAATIIRLRPYEDADAVRSKLTKARGVSAKLFEQYTEIMEGYVQIDACLNRCEGIANDVANTLSVWRGAAAAQDTSVVGTPRSDGLNDVKVDVAKVSELLLRETDIKRKKILLSYIQSQPAGLSEGTVLKDYQLLGVNWLNLLYSKRIGCILADEMGLGKTIQVIAFLTHLKERGIKGPHMIFVPASTLENWIREFERFAPGVDVQVYYGSQPERAAIRDDLKRRFRSGKLGVVLASYTQVTSNDDLSFFRKKIDFETCIYDEGHKLKNCATKAYTDLVSIKPKWRLLLTGTPLQNNLQELVSLLMFIHKDVFTDAEPYLRAIFKSQGHANLLSQQRVSRARVMLQPFVLRRRKAHVLDLPPKIETVEHCEMTAAQAKLYRETMQRSKKVLDELSDEALEQAAAEDEKAVTAGGPKMANGKNKTKKAPSKGPMASSGSHILMDLRKAASHPLLFRRKYTNATVKKIAKACLNTPTWCDSNFDYVVEDLEIMSDAEIHHFCKTSDYDELRRFALEPEVFLEGGKVKALQKLIQQCQKDGRRMLLFSQFVMILDILEVVLDHLDVKFTRLDGQTKTDERQGLVDEFNDDPDITVFLLSTKAGGVGINLTAASVVVIYDQDFNPHNDRQAADRAYRIGQEKQVEVIKLITKGSIDEDMLSIGMTKLQLDDAVGGEEAALDGEANSDDKTAKEMRKSLLTTLRHKFEADGGDKAKLEDVKEDEEGKEPGAAETGTGRTPKKARGSIAVKDEKSEA</sequence>
<name>A0A427YTS9_9TREE</name>
<dbReference type="GO" id="GO:0016787">
    <property type="term" value="F:hydrolase activity"/>
    <property type="evidence" value="ECO:0007669"/>
    <property type="project" value="UniProtKB-KW"/>
</dbReference>
<protein>
    <submittedName>
        <fullName evidence="7">Uncharacterized protein</fullName>
    </submittedName>
</protein>
<comment type="caution">
    <text evidence="7">The sequence shown here is derived from an EMBL/GenBank/DDBJ whole genome shotgun (WGS) entry which is preliminary data.</text>
</comment>
<keyword evidence="1" id="KW-0547">Nucleotide-binding</keyword>
<organism evidence="7 8">
    <name type="scientific">Saitozyma podzolica</name>
    <dbReference type="NCBI Taxonomy" id="1890683"/>
    <lineage>
        <taxon>Eukaryota</taxon>
        <taxon>Fungi</taxon>
        <taxon>Dikarya</taxon>
        <taxon>Basidiomycota</taxon>
        <taxon>Agaricomycotina</taxon>
        <taxon>Tremellomycetes</taxon>
        <taxon>Tremellales</taxon>
        <taxon>Trimorphomycetaceae</taxon>
        <taxon>Saitozyma</taxon>
    </lineage>
</organism>
<dbReference type="InterPro" id="IPR014001">
    <property type="entry name" value="Helicase_ATP-bd"/>
</dbReference>
<dbReference type="InterPro" id="IPR027417">
    <property type="entry name" value="P-loop_NTPase"/>
</dbReference>